<protein>
    <recommendedName>
        <fullName evidence="4">DUF3035 domain-containing protein</fullName>
    </recommendedName>
</protein>
<dbReference type="EMBL" id="JBHLUN010000006">
    <property type="protein sequence ID" value="MFC0408557.1"/>
    <property type="molecule type" value="Genomic_DNA"/>
</dbReference>
<evidence type="ECO:0000313" key="3">
    <source>
        <dbReference type="Proteomes" id="UP001589865"/>
    </source>
</evidence>
<evidence type="ECO:0008006" key="4">
    <source>
        <dbReference type="Google" id="ProtNLM"/>
    </source>
</evidence>
<accession>A0ABV6JTE4</accession>
<evidence type="ECO:0000313" key="2">
    <source>
        <dbReference type="EMBL" id="MFC0408557.1"/>
    </source>
</evidence>
<organism evidence="2 3">
    <name type="scientific">Roseomonas elaeocarpi</name>
    <dbReference type="NCBI Taxonomy" id="907779"/>
    <lineage>
        <taxon>Bacteria</taxon>
        <taxon>Pseudomonadati</taxon>
        <taxon>Pseudomonadota</taxon>
        <taxon>Alphaproteobacteria</taxon>
        <taxon>Acetobacterales</taxon>
        <taxon>Roseomonadaceae</taxon>
        <taxon>Roseomonas</taxon>
    </lineage>
</organism>
<dbReference type="RefSeq" id="WP_377044308.1">
    <property type="nucleotide sequence ID" value="NZ_JBHLUN010000006.1"/>
</dbReference>
<reference evidence="2 3" key="1">
    <citation type="submission" date="2024-09" db="EMBL/GenBank/DDBJ databases">
        <authorList>
            <person name="Sun Q."/>
            <person name="Mori K."/>
        </authorList>
    </citation>
    <scope>NUCLEOTIDE SEQUENCE [LARGE SCALE GENOMIC DNA]</scope>
    <source>
        <strain evidence="2 3">TBRC 5777</strain>
    </source>
</reference>
<evidence type="ECO:0000256" key="1">
    <source>
        <dbReference type="SAM" id="SignalP"/>
    </source>
</evidence>
<name>A0ABV6JTE4_9PROT</name>
<dbReference type="Proteomes" id="UP001589865">
    <property type="component" value="Unassembled WGS sequence"/>
</dbReference>
<proteinExistence type="predicted"/>
<sequence>MRPWKVMALLLPVLALGACDTDPMERPGTWQASGVNDRNLRAMLVDPGQLERGGVGTSTANGGMGAAAVNRLLNGKVRPLLEVRTSKVGGSEGAGAGAAAAP</sequence>
<feature type="signal peptide" evidence="1">
    <location>
        <begin position="1"/>
        <end position="18"/>
    </location>
</feature>
<keyword evidence="1" id="KW-0732">Signal</keyword>
<gene>
    <name evidence="2" type="ORF">ACFFGY_09880</name>
</gene>
<dbReference type="PROSITE" id="PS51257">
    <property type="entry name" value="PROKAR_LIPOPROTEIN"/>
    <property type="match status" value="1"/>
</dbReference>
<comment type="caution">
    <text evidence="2">The sequence shown here is derived from an EMBL/GenBank/DDBJ whole genome shotgun (WGS) entry which is preliminary data.</text>
</comment>
<feature type="chain" id="PRO_5046083949" description="DUF3035 domain-containing protein" evidence="1">
    <location>
        <begin position="19"/>
        <end position="102"/>
    </location>
</feature>
<keyword evidence="3" id="KW-1185">Reference proteome</keyword>